<dbReference type="PANTHER" id="PTHR43827">
    <property type="entry name" value="2,5-DIKETO-D-GLUCONIC ACID REDUCTASE"/>
    <property type="match status" value="1"/>
</dbReference>
<dbReference type="InterPro" id="IPR036208">
    <property type="entry name" value="VHL_sf"/>
</dbReference>
<name>A0A7S1FKC8_NOCSC</name>
<dbReference type="AlphaFoldDB" id="A0A7S1FKC8"/>
<dbReference type="Pfam" id="PF00248">
    <property type="entry name" value="Aldo_ket_red"/>
    <property type="match status" value="1"/>
</dbReference>
<dbReference type="GO" id="GO:0016491">
    <property type="term" value="F:oxidoreductase activity"/>
    <property type="evidence" value="ECO:0007669"/>
    <property type="project" value="InterPro"/>
</dbReference>
<dbReference type="Gene3D" id="2.60.40.780">
    <property type="entry name" value="von Hippel-Lindau disease tumour suppressor, beta domain"/>
    <property type="match status" value="1"/>
</dbReference>
<gene>
    <name evidence="2" type="ORF">NSCI0253_LOCUS46232</name>
</gene>
<evidence type="ECO:0000313" key="2">
    <source>
        <dbReference type="EMBL" id="CAD8871875.1"/>
    </source>
</evidence>
<feature type="domain" description="NADP-dependent oxidoreductase" evidence="1">
    <location>
        <begin position="33"/>
        <end position="278"/>
    </location>
</feature>
<accession>A0A7S1FKC8</accession>
<dbReference type="Gene3D" id="3.20.20.100">
    <property type="entry name" value="NADP-dependent oxidoreductase domain"/>
    <property type="match status" value="1"/>
</dbReference>
<sequence>MAVAAPAALLHNNESLPLLGLGCSSGLRKPHVLSALKAGYRHLDTAQYYGWGYHEADVGDAVRESGLDRGGLSIQSKIHPNDLGFEATKRAFTVSLQRLHTDYVDSMLLHKTRCWEGACDRVPEGTWQDSWRALEDIYDEGKTRAIGICDVNDAILDELLAQRVKPHIIQNWMDPFQQDKHIRERCKQEGIQYQAYSTLGPQWVHFRGYKENPVLTNPTLLRIAQTHHREVAQVVLNWAVRHQVAVIPASKNPKRQISNLNSFDFELSHEDMKAIDDLDGTLQPTRAKDPRSVHATWRNRAAALLNIFWVEESGKEVDVGELVPGGSTKMDTWDGHTFRFRRADGSLVAEHPIRSTPSQRVVIDVGREDL</sequence>
<dbReference type="InterPro" id="IPR037140">
    <property type="entry name" value="VHL_beta_dom_sf"/>
</dbReference>
<dbReference type="PANTHER" id="PTHR43827:SF8">
    <property type="entry name" value="ALDO_KETO REDUCTASE FAMILY PROTEIN"/>
    <property type="match status" value="1"/>
</dbReference>
<dbReference type="InterPro" id="IPR023210">
    <property type="entry name" value="NADP_OxRdtase_dom"/>
</dbReference>
<dbReference type="EMBL" id="HBFQ01065148">
    <property type="protein sequence ID" value="CAD8871875.1"/>
    <property type="molecule type" value="Transcribed_RNA"/>
</dbReference>
<dbReference type="InterPro" id="IPR036812">
    <property type="entry name" value="NAD(P)_OxRdtase_dom_sf"/>
</dbReference>
<evidence type="ECO:0000259" key="1">
    <source>
        <dbReference type="Pfam" id="PF00248"/>
    </source>
</evidence>
<dbReference type="CDD" id="cd19071">
    <property type="entry name" value="AKR_AKR1-5-like"/>
    <property type="match status" value="1"/>
</dbReference>
<organism evidence="2">
    <name type="scientific">Noctiluca scintillans</name>
    <name type="common">Sea sparkle</name>
    <name type="synonym">Red tide dinoflagellate</name>
    <dbReference type="NCBI Taxonomy" id="2966"/>
    <lineage>
        <taxon>Eukaryota</taxon>
        <taxon>Sar</taxon>
        <taxon>Alveolata</taxon>
        <taxon>Dinophyceae</taxon>
        <taxon>Noctilucales</taxon>
        <taxon>Noctilucaceae</taxon>
        <taxon>Noctiluca</taxon>
    </lineage>
</organism>
<dbReference type="InterPro" id="IPR020471">
    <property type="entry name" value="AKR"/>
</dbReference>
<dbReference type="SUPFAM" id="SSF49468">
    <property type="entry name" value="VHL"/>
    <property type="match status" value="1"/>
</dbReference>
<reference evidence="2" key="1">
    <citation type="submission" date="2021-01" db="EMBL/GenBank/DDBJ databases">
        <authorList>
            <person name="Corre E."/>
            <person name="Pelletier E."/>
            <person name="Niang G."/>
            <person name="Scheremetjew M."/>
            <person name="Finn R."/>
            <person name="Kale V."/>
            <person name="Holt S."/>
            <person name="Cochrane G."/>
            <person name="Meng A."/>
            <person name="Brown T."/>
            <person name="Cohen L."/>
        </authorList>
    </citation>
    <scope>NUCLEOTIDE SEQUENCE</scope>
</reference>
<dbReference type="PRINTS" id="PR00069">
    <property type="entry name" value="ALDKETRDTASE"/>
</dbReference>
<proteinExistence type="predicted"/>
<protein>
    <recommendedName>
        <fullName evidence="1">NADP-dependent oxidoreductase domain-containing protein</fullName>
    </recommendedName>
</protein>
<dbReference type="SUPFAM" id="SSF51430">
    <property type="entry name" value="NAD(P)-linked oxidoreductase"/>
    <property type="match status" value="1"/>
</dbReference>